<dbReference type="InterPro" id="IPR017452">
    <property type="entry name" value="GPCR_Rhodpsn_7TM"/>
</dbReference>
<keyword evidence="2 9" id="KW-0812">Transmembrane</keyword>
<feature type="transmembrane region" description="Helical" evidence="10">
    <location>
        <begin position="282"/>
        <end position="305"/>
    </location>
</feature>
<organism evidence="12 13">
    <name type="scientific">Leptobrachium leishanense</name>
    <name type="common">Leishan spiny toad</name>
    <dbReference type="NCBI Taxonomy" id="445787"/>
    <lineage>
        <taxon>Eukaryota</taxon>
        <taxon>Metazoa</taxon>
        <taxon>Chordata</taxon>
        <taxon>Craniata</taxon>
        <taxon>Vertebrata</taxon>
        <taxon>Euteleostomi</taxon>
        <taxon>Amphibia</taxon>
        <taxon>Batrachia</taxon>
        <taxon>Anura</taxon>
        <taxon>Pelobatoidea</taxon>
        <taxon>Megophryidae</taxon>
        <taxon>Leptobrachium</taxon>
    </lineage>
</organism>
<dbReference type="AlphaFoldDB" id="A0A8C5WFU3"/>
<feature type="domain" description="G-protein coupled receptors family 1 profile" evidence="11">
    <location>
        <begin position="57"/>
        <end position="302"/>
    </location>
</feature>
<evidence type="ECO:0000256" key="6">
    <source>
        <dbReference type="ARBA" id="ARBA00023170"/>
    </source>
</evidence>
<keyword evidence="6 9" id="KW-0675">Receptor</keyword>
<keyword evidence="7 9" id="KW-0807">Transducer</keyword>
<keyword evidence="13" id="KW-1185">Reference proteome</keyword>
<comment type="similarity">
    <text evidence="9">Belongs to the G-protein coupled receptor 1 family.</text>
</comment>
<dbReference type="Gene3D" id="1.20.1070.10">
    <property type="entry name" value="Rhodopsin 7-helix transmembrane proteins"/>
    <property type="match status" value="1"/>
</dbReference>
<feature type="transmembrane region" description="Helical" evidence="10">
    <location>
        <begin position="115"/>
        <end position="136"/>
    </location>
</feature>
<dbReference type="GO" id="GO:0006954">
    <property type="term" value="P:inflammatory response"/>
    <property type="evidence" value="ECO:0007669"/>
    <property type="project" value="TreeGrafter"/>
</dbReference>
<protein>
    <recommendedName>
        <fullName evidence="11">G-protein coupled receptors family 1 profile domain-containing protein</fullName>
    </recommendedName>
</protein>
<feature type="transmembrane region" description="Helical" evidence="10">
    <location>
        <begin position="76"/>
        <end position="95"/>
    </location>
</feature>
<evidence type="ECO:0000256" key="2">
    <source>
        <dbReference type="ARBA" id="ARBA00022692"/>
    </source>
</evidence>
<feature type="transmembrane region" description="Helical" evidence="10">
    <location>
        <begin position="212"/>
        <end position="230"/>
    </location>
</feature>
<dbReference type="PANTHER" id="PTHR24225:SF73">
    <property type="entry name" value="C3A ANAPHYLATOXIN CHEMOTACTIC RECEPTOR-LIKE"/>
    <property type="match status" value="1"/>
</dbReference>
<dbReference type="GO" id="GO:0004875">
    <property type="term" value="F:complement receptor activity"/>
    <property type="evidence" value="ECO:0007669"/>
    <property type="project" value="TreeGrafter"/>
</dbReference>
<dbReference type="GO" id="GO:0007200">
    <property type="term" value="P:phospholipase C-activating G protein-coupled receptor signaling pathway"/>
    <property type="evidence" value="ECO:0007669"/>
    <property type="project" value="TreeGrafter"/>
</dbReference>
<keyword evidence="3 10" id="KW-1133">Transmembrane helix</keyword>
<feature type="transmembrane region" description="Helical" evidence="10">
    <location>
        <begin position="42"/>
        <end position="64"/>
    </location>
</feature>
<dbReference type="PRINTS" id="PR00237">
    <property type="entry name" value="GPCRRHODOPSN"/>
</dbReference>
<evidence type="ECO:0000313" key="13">
    <source>
        <dbReference type="Proteomes" id="UP000694569"/>
    </source>
</evidence>
<dbReference type="Pfam" id="PF00001">
    <property type="entry name" value="7tm_1"/>
    <property type="match status" value="1"/>
</dbReference>
<sequence length="340" mass="38993">MYLYTEEASAFNWSVDDESYDSEWDTDDSTAIILNHLPVPTISLICYSLTFVVGIVGNSLVIWIAGFKMKSISAVWFFNLAVTDLICNIALLLRITEGALYILEEWIFRHAICKISTPLMFFNMLSSVYFLTVISIDRCVSIMWPLWSKVHRSHRLAKIVSVVIWLLSLIITLPHVVFYNTVDDMSDCYPKYTGADKEIYRNSVSVILSTKLASMFVVPFLIFVVCYGLISVKMTIIKRSGRPQRTFKVIAAIVLCFFICWCPYNIWPLIILSDEYSDIDYLVSEICYCLAYANSCLNPIIYVLFCKEFKDSLRKAIVLTKSKKLEPLDLNEDGCMNELL</sequence>
<proteinExistence type="inferred from homology"/>
<accession>A0A8C5WFU3</accession>
<evidence type="ECO:0000256" key="10">
    <source>
        <dbReference type="SAM" id="Phobius"/>
    </source>
</evidence>
<dbReference type="GO" id="GO:0007204">
    <property type="term" value="P:positive regulation of cytosolic calcium ion concentration"/>
    <property type="evidence" value="ECO:0007669"/>
    <property type="project" value="TreeGrafter"/>
</dbReference>
<evidence type="ECO:0000256" key="7">
    <source>
        <dbReference type="ARBA" id="ARBA00023224"/>
    </source>
</evidence>
<keyword evidence="4 9" id="KW-0297">G-protein coupled receptor</keyword>
<name>A0A8C5WFU3_9ANUR</name>
<dbReference type="GO" id="GO:0004982">
    <property type="term" value="F:N-formyl peptide receptor activity"/>
    <property type="evidence" value="ECO:0007669"/>
    <property type="project" value="TreeGrafter"/>
</dbReference>
<dbReference type="Ensembl" id="ENSLLET00000036486.1">
    <property type="protein sequence ID" value="ENSLLEP00000035148.1"/>
    <property type="gene ID" value="ENSLLEG00000022247.1"/>
</dbReference>
<evidence type="ECO:0000256" key="1">
    <source>
        <dbReference type="ARBA" id="ARBA00004141"/>
    </source>
</evidence>
<dbReference type="GO" id="GO:0005886">
    <property type="term" value="C:plasma membrane"/>
    <property type="evidence" value="ECO:0007669"/>
    <property type="project" value="TreeGrafter"/>
</dbReference>
<evidence type="ECO:0000259" key="11">
    <source>
        <dbReference type="PROSITE" id="PS50262"/>
    </source>
</evidence>
<dbReference type="PROSITE" id="PS00237">
    <property type="entry name" value="G_PROTEIN_RECEP_F1_1"/>
    <property type="match status" value="1"/>
</dbReference>
<dbReference type="PANTHER" id="PTHR24225">
    <property type="entry name" value="CHEMOTACTIC RECEPTOR"/>
    <property type="match status" value="1"/>
</dbReference>
<dbReference type="InterPro" id="IPR000276">
    <property type="entry name" value="GPCR_Rhodpsn"/>
</dbReference>
<comment type="subcellular location">
    <subcellularLocation>
        <location evidence="1">Membrane</location>
        <topology evidence="1">Multi-pass membrane protein</topology>
    </subcellularLocation>
</comment>
<evidence type="ECO:0000256" key="4">
    <source>
        <dbReference type="ARBA" id="ARBA00023040"/>
    </source>
</evidence>
<comment type="similarity">
    <text evidence="8">Belongs to the chemokine-like receptor (CMKLR) family.</text>
</comment>
<feature type="transmembrane region" description="Helical" evidence="10">
    <location>
        <begin position="250"/>
        <end position="270"/>
    </location>
</feature>
<dbReference type="InterPro" id="IPR000826">
    <property type="entry name" value="Formyl_rcpt-rel"/>
</dbReference>
<reference evidence="12" key="1">
    <citation type="submission" date="2025-08" db="UniProtKB">
        <authorList>
            <consortium name="Ensembl"/>
        </authorList>
    </citation>
    <scope>IDENTIFICATION</scope>
</reference>
<dbReference type="GeneTree" id="ENSGT01020000230438"/>
<dbReference type="OrthoDB" id="10037617at2759"/>
<evidence type="ECO:0000256" key="8">
    <source>
        <dbReference type="ARBA" id="ARBA00025736"/>
    </source>
</evidence>
<evidence type="ECO:0000256" key="3">
    <source>
        <dbReference type="ARBA" id="ARBA00022989"/>
    </source>
</evidence>
<evidence type="ECO:0000313" key="12">
    <source>
        <dbReference type="Ensembl" id="ENSLLEP00000035148.1"/>
    </source>
</evidence>
<feature type="transmembrane region" description="Helical" evidence="10">
    <location>
        <begin position="156"/>
        <end position="177"/>
    </location>
</feature>
<dbReference type="SUPFAM" id="SSF81321">
    <property type="entry name" value="Family A G protein-coupled receptor-like"/>
    <property type="match status" value="1"/>
</dbReference>
<dbReference type="Proteomes" id="UP000694569">
    <property type="component" value="Unplaced"/>
</dbReference>
<evidence type="ECO:0000256" key="9">
    <source>
        <dbReference type="RuleBase" id="RU000688"/>
    </source>
</evidence>
<keyword evidence="5 10" id="KW-0472">Membrane</keyword>
<reference evidence="12" key="2">
    <citation type="submission" date="2025-09" db="UniProtKB">
        <authorList>
            <consortium name="Ensembl"/>
        </authorList>
    </citation>
    <scope>IDENTIFICATION</scope>
</reference>
<evidence type="ECO:0000256" key="5">
    <source>
        <dbReference type="ARBA" id="ARBA00023136"/>
    </source>
</evidence>
<dbReference type="PROSITE" id="PS50262">
    <property type="entry name" value="G_PROTEIN_RECEP_F1_2"/>
    <property type="match status" value="1"/>
</dbReference>